<dbReference type="OrthoDB" id="8117402at2759"/>
<name>A0A4Y2T6G7_ARAVE</name>
<dbReference type="EMBL" id="BGPR01025792">
    <property type="protein sequence ID" value="GBN94989.1"/>
    <property type="molecule type" value="Genomic_DNA"/>
</dbReference>
<keyword evidence="3" id="KW-1185">Reference proteome</keyword>
<organism evidence="2 3">
    <name type="scientific">Araneus ventricosus</name>
    <name type="common">Orbweaver spider</name>
    <name type="synonym">Epeira ventricosa</name>
    <dbReference type="NCBI Taxonomy" id="182803"/>
    <lineage>
        <taxon>Eukaryota</taxon>
        <taxon>Metazoa</taxon>
        <taxon>Ecdysozoa</taxon>
        <taxon>Arthropoda</taxon>
        <taxon>Chelicerata</taxon>
        <taxon>Arachnida</taxon>
        <taxon>Araneae</taxon>
        <taxon>Araneomorphae</taxon>
        <taxon>Entelegynae</taxon>
        <taxon>Araneoidea</taxon>
        <taxon>Araneidae</taxon>
        <taxon>Araneus</taxon>
    </lineage>
</organism>
<accession>A0A4Y2T6G7</accession>
<proteinExistence type="predicted"/>
<protein>
    <submittedName>
        <fullName evidence="2">Uncharacterized protein</fullName>
    </submittedName>
</protein>
<evidence type="ECO:0000256" key="1">
    <source>
        <dbReference type="SAM" id="MobiDB-lite"/>
    </source>
</evidence>
<evidence type="ECO:0000313" key="2">
    <source>
        <dbReference type="EMBL" id="GBN94989.1"/>
    </source>
</evidence>
<evidence type="ECO:0000313" key="3">
    <source>
        <dbReference type="Proteomes" id="UP000499080"/>
    </source>
</evidence>
<feature type="region of interest" description="Disordered" evidence="1">
    <location>
        <begin position="1"/>
        <end position="29"/>
    </location>
</feature>
<comment type="caution">
    <text evidence="2">The sequence shown here is derived from an EMBL/GenBank/DDBJ whole genome shotgun (WGS) entry which is preliminary data.</text>
</comment>
<reference evidence="2 3" key="1">
    <citation type="journal article" date="2019" name="Sci. Rep.">
        <title>Orb-weaving spider Araneus ventricosus genome elucidates the spidroin gene catalogue.</title>
        <authorList>
            <person name="Kono N."/>
            <person name="Nakamura H."/>
            <person name="Ohtoshi R."/>
            <person name="Moran D.A.P."/>
            <person name="Shinohara A."/>
            <person name="Yoshida Y."/>
            <person name="Fujiwara M."/>
            <person name="Mori M."/>
            <person name="Tomita M."/>
            <person name="Arakawa K."/>
        </authorList>
    </citation>
    <scope>NUCLEOTIDE SEQUENCE [LARGE SCALE GENOMIC DNA]</scope>
</reference>
<sequence>MKFKRASSVADANRSARPKTATDEGESTQVLAAMARSPTKGTGRLSAQMRISQSSAMSNMRANKWHPYKLQMLQHLTEDVAVYLRMRHSRE</sequence>
<dbReference type="Proteomes" id="UP000499080">
    <property type="component" value="Unassembled WGS sequence"/>
</dbReference>
<gene>
    <name evidence="2" type="ORF">AVEN_60168_1</name>
</gene>
<dbReference type="AlphaFoldDB" id="A0A4Y2T6G7"/>